<protein>
    <submittedName>
        <fullName evidence="5">Alpha/beta hydrolase</fullName>
    </submittedName>
</protein>
<reference evidence="6" key="2">
    <citation type="submission" date="2018-01" db="EMBL/GenBank/DDBJ databases">
        <authorList>
            <person name="Gaut B.S."/>
            <person name="Morton B.R."/>
            <person name="Clegg M.T."/>
            <person name="Duvall M.R."/>
        </authorList>
    </citation>
    <scope>NUCLEOTIDE SEQUENCE [LARGE SCALE GENOMIC DNA]</scope>
</reference>
<reference evidence="5" key="1">
    <citation type="submission" date="2018-01" db="EMBL/GenBank/DDBJ databases">
        <authorList>
            <person name="Clerissi C."/>
        </authorList>
    </citation>
    <scope>NUCLEOTIDE SEQUENCE</scope>
    <source>
        <strain evidence="5">Cupriavidus oxalaticus LMG 2235</strain>
    </source>
</reference>
<dbReference type="Proteomes" id="UP000256862">
    <property type="component" value="Chromosome CO2235"/>
</dbReference>
<dbReference type="RefSeq" id="WP_084254556.1">
    <property type="nucleotide sequence ID" value="NZ_CP069810.1"/>
</dbReference>
<dbReference type="EMBL" id="CP069812">
    <property type="protein sequence ID" value="QRQ95817.1"/>
    <property type="molecule type" value="Genomic_DNA"/>
</dbReference>
<dbReference type="GO" id="GO:0016787">
    <property type="term" value="F:hydrolase activity"/>
    <property type="evidence" value="ECO:0007669"/>
    <property type="project" value="UniProtKB-KW"/>
</dbReference>
<dbReference type="EMBL" id="OGUS01000115">
    <property type="protein sequence ID" value="SPC12428.1"/>
    <property type="molecule type" value="Genomic_DNA"/>
</dbReference>
<keyword evidence="1" id="KW-0472">Membrane</keyword>
<feature type="domain" description="Phospholipase/carboxylesterase/thioesterase" evidence="2">
    <location>
        <begin position="21"/>
        <end position="152"/>
    </location>
</feature>
<dbReference type="SUPFAM" id="SSF53474">
    <property type="entry name" value="alpha/beta-Hydrolases"/>
    <property type="match status" value="1"/>
</dbReference>
<dbReference type="InterPro" id="IPR029058">
    <property type="entry name" value="AB_hydrolase_fold"/>
</dbReference>
<evidence type="ECO:0000313" key="3">
    <source>
        <dbReference type="EMBL" id="QRQ95817.1"/>
    </source>
</evidence>
<feature type="transmembrane region" description="Helical" evidence="1">
    <location>
        <begin position="114"/>
        <end position="131"/>
    </location>
</feature>
<dbReference type="Proteomes" id="UP000623307">
    <property type="component" value="Chromosome 2"/>
</dbReference>
<reference evidence="3 7" key="3">
    <citation type="submission" date="2021-02" db="EMBL/GenBank/DDBJ databases">
        <title>Complete Genome Sequence of Cupriavidus oxalaticus Strain Ox1, a Soil Oxalate-Degrading Species.</title>
        <authorList>
            <person name="Palmieri F."/>
            <person name="Udriet P."/>
            <person name="Deuasquier M."/>
            <person name="Beaudoing E."/>
            <person name="Johnson S.L."/>
            <person name="Davenport K.W."/>
            <person name="Chain P.S."/>
            <person name="Bindschedler S."/>
            <person name="Junier P."/>
        </authorList>
    </citation>
    <scope>NUCLEOTIDE SEQUENCE [LARGE SCALE GENOMIC DNA]</scope>
    <source>
        <strain evidence="3 7">Ox1</strain>
    </source>
</reference>
<dbReference type="AlphaFoldDB" id="A0A375G2Y1"/>
<dbReference type="Pfam" id="PF02230">
    <property type="entry name" value="Abhydrolase_2"/>
    <property type="match status" value="1"/>
</dbReference>
<accession>A0A375G2Y1</accession>
<name>A0A375G2Y1_9BURK</name>
<evidence type="ECO:0000313" key="5">
    <source>
        <dbReference type="EMBL" id="SPC12428.1"/>
    </source>
</evidence>
<dbReference type="InterPro" id="IPR003140">
    <property type="entry name" value="PLipase/COase/thioEstase"/>
</dbReference>
<evidence type="ECO:0000313" key="4">
    <source>
        <dbReference type="EMBL" id="SPC06592.1"/>
    </source>
</evidence>
<dbReference type="GeneID" id="303491973"/>
<dbReference type="EMBL" id="OGUS01000066">
    <property type="protein sequence ID" value="SPC06592.1"/>
    <property type="molecule type" value="Genomic_DNA"/>
</dbReference>
<keyword evidence="1" id="KW-1133">Transmembrane helix</keyword>
<proteinExistence type="predicted"/>
<evidence type="ECO:0000256" key="1">
    <source>
        <dbReference type="SAM" id="Phobius"/>
    </source>
</evidence>
<sequence length="221" mass="24254">MKMRRSTLEYHFEPGTDARLPRVLALHGAGADQRQLLPLLARTAPHAAIVAPKSGRWFAWTPDGQSYAWYQDLSFPAVEPIGFGDALWQLERFCAERAGEGTGRRPRLSERIDVVGFGQGAVLGLVLAAVWPERFRHVIALGGYWPRIKGWQPPRRAMHEVQVTLFLDPSGPVDHALAEATAGELAQRGACVEAAWFVGANDLLAASLDTQLAARLSRPLS</sequence>
<organism evidence="5">
    <name type="scientific">Cupriavidus oxalaticus</name>
    <dbReference type="NCBI Taxonomy" id="96344"/>
    <lineage>
        <taxon>Bacteria</taxon>
        <taxon>Pseudomonadati</taxon>
        <taxon>Pseudomonadota</taxon>
        <taxon>Betaproteobacteria</taxon>
        <taxon>Burkholderiales</taxon>
        <taxon>Burkholderiaceae</taxon>
        <taxon>Cupriavidus</taxon>
    </lineage>
</organism>
<keyword evidence="5" id="KW-0378">Hydrolase</keyword>
<dbReference type="Gene3D" id="3.40.50.1820">
    <property type="entry name" value="alpha/beta hydrolase"/>
    <property type="match status" value="1"/>
</dbReference>
<keyword evidence="1" id="KW-0812">Transmembrane</keyword>
<keyword evidence="7" id="KW-1185">Reference proteome</keyword>
<dbReference type="OrthoDB" id="9801763at2"/>
<gene>
    <name evidence="5" type="ORF">CO2235_150083</name>
    <name evidence="4" type="ORF">CO2235_U600037</name>
    <name evidence="3" type="ORF">JTE92_20685</name>
</gene>
<evidence type="ECO:0000313" key="7">
    <source>
        <dbReference type="Proteomes" id="UP000623307"/>
    </source>
</evidence>
<evidence type="ECO:0000313" key="6">
    <source>
        <dbReference type="Proteomes" id="UP000256862"/>
    </source>
</evidence>
<evidence type="ECO:0000259" key="2">
    <source>
        <dbReference type="Pfam" id="PF02230"/>
    </source>
</evidence>